<keyword evidence="3" id="KW-0031">Aminopeptidase</keyword>
<proteinExistence type="predicted"/>
<keyword evidence="3" id="KW-0378">Hydrolase</keyword>
<evidence type="ECO:0000313" key="3">
    <source>
        <dbReference type="EMBL" id="MBK0398771.1"/>
    </source>
</evidence>
<dbReference type="InterPro" id="IPR050659">
    <property type="entry name" value="Peptidase_M24B"/>
</dbReference>
<dbReference type="AlphaFoldDB" id="A0A8J7M5A6"/>
<dbReference type="InterPro" id="IPR036005">
    <property type="entry name" value="Creatinase/aminopeptidase-like"/>
</dbReference>
<sequence>MTASPSAPQRGFPPAEYAARTTRAQGIMRDHAFDALVLTTPHNIRYFTGFDSQFWESPTRPWFVVVPAAGEPVAVIPEIGAPQMALTWLSDIRSWPAPRPADDGTSLLVGALGDLPRRFGRVGFELGREQSLRMPVTQFLDLRQRLPGLALDDGGACIWAIRMVKTEAEIDRIRHICGIASDAYDRVPDLVGAGMTDREAARALRIELARLGADATPFLPAVSGPGGVPQIVCGPGDRVLEPGDILFFDTGSTFDGYFCDFDRNYAIGAPGDAVRRAHEAMWRATEAGIAAAHPGATTDDLHRAMSAVIEQAGSIGNSVGRLGHGLGMQLTEPPSHMPGDGTVLEAGMVITIEPGMEYAPGRMIVHEENIVIRPGGAELLTRRAPRDLPVL</sequence>
<accession>A0A8J7M5A6</accession>
<dbReference type="InterPro" id="IPR000994">
    <property type="entry name" value="Pept_M24"/>
</dbReference>
<dbReference type="SUPFAM" id="SSF55920">
    <property type="entry name" value="Creatinase/aminopeptidase"/>
    <property type="match status" value="1"/>
</dbReference>
<keyword evidence="3" id="KW-0645">Protease</keyword>
<dbReference type="Pfam" id="PF00557">
    <property type="entry name" value="Peptidase_M24"/>
    <property type="match status" value="1"/>
</dbReference>
<dbReference type="InterPro" id="IPR001714">
    <property type="entry name" value="Pept_M24_MAP"/>
</dbReference>
<dbReference type="InterPro" id="IPR000587">
    <property type="entry name" value="Creatinase_N"/>
</dbReference>
<dbReference type="RefSeq" id="WP_200608369.1">
    <property type="nucleotide sequence ID" value="NZ_JAEHHL010000002.1"/>
</dbReference>
<evidence type="ECO:0000313" key="4">
    <source>
        <dbReference type="Proteomes" id="UP000655420"/>
    </source>
</evidence>
<evidence type="ECO:0000259" key="1">
    <source>
        <dbReference type="Pfam" id="PF00557"/>
    </source>
</evidence>
<protein>
    <submittedName>
        <fullName evidence="3">Aminopeptidase P family protein</fullName>
    </submittedName>
</protein>
<dbReference type="GO" id="GO:0004177">
    <property type="term" value="F:aminopeptidase activity"/>
    <property type="evidence" value="ECO:0007669"/>
    <property type="project" value="UniProtKB-KW"/>
</dbReference>
<feature type="domain" description="Creatinase N-terminal" evidence="2">
    <location>
        <begin position="20"/>
        <end position="164"/>
    </location>
</feature>
<dbReference type="PRINTS" id="PR00599">
    <property type="entry name" value="MAPEPTIDASE"/>
</dbReference>
<dbReference type="PANTHER" id="PTHR46112:SF2">
    <property type="entry name" value="XAA-PRO AMINOPEPTIDASE P-RELATED"/>
    <property type="match status" value="1"/>
</dbReference>
<keyword evidence="4" id="KW-1185">Reference proteome</keyword>
<reference evidence="3" key="1">
    <citation type="submission" date="2020-12" db="EMBL/GenBank/DDBJ databases">
        <title>Bacterial taxonomy.</title>
        <authorList>
            <person name="Pan X."/>
        </authorList>
    </citation>
    <scope>NUCLEOTIDE SEQUENCE</scope>
    <source>
        <strain evidence="3">M0105</strain>
    </source>
</reference>
<dbReference type="Gene3D" id="3.40.350.10">
    <property type="entry name" value="Creatinase/prolidase N-terminal domain"/>
    <property type="match status" value="1"/>
</dbReference>
<dbReference type="Proteomes" id="UP000655420">
    <property type="component" value="Unassembled WGS sequence"/>
</dbReference>
<dbReference type="Gene3D" id="3.90.230.10">
    <property type="entry name" value="Creatinase/methionine aminopeptidase superfamily"/>
    <property type="match status" value="1"/>
</dbReference>
<dbReference type="Pfam" id="PF01321">
    <property type="entry name" value="Creatinase_N"/>
    <property type="match status" value="1"/>
</dbReference>
<name>A0A8J7M5A6_9RHOB</name>
<organism evidence="3 4">
    <name type="scientific">Thermohalobaculum xanthum</name>
    <dbReference type="NCBI Taxonomy" id="2753746"/>
    <lineage>
        <taxon>Bacteria</taxon>
        <taxon>Pseudomonadati</taxon>
        <taxon>Pseudomonadota</taxon>
        <taxon>Alphaproteobacteria</taxon>
        <taxon>Rhodobacterales</taxon>
        <taxon>Paracoccaceae</taxon>
        <taxon>Thermohalobaculum</taxon>
    </lineage>
</organism>
<evidence type="ECO:0000259" key="2">
    <source>
        <dbReference type="Pfam" id="PF01321"/>
    </source>
</evidence>
<dbReference type="EMBL" id="JAEHHL010000002">
    <property type="protein sequence ID" value="MBK0398771.1"/>
    <property type="molecule type" value="Genomic_DNA"/>
</dbReference>
<gene>
    <name evidence="3" type="ORF">H0I76_06195</name>
</gene>
<dbReference type="GO" id="GO:0008235">
    <property type="term" value="F:metalloexopeptidase activity"/>
    <property type="evidence" value="ECO:0007669"/>
    <property type="project" value="UniProtKB-ARBA"/>
</dbReference>
<dbReference type="PANTHER" id="PTHR46112">
    <property type="entry name" value="AMINOPEPTIDASE"/>
    <property type="match status" value="1"/>
</dbReference>
<dbReference type="SUPFAM" id="SSF53092">
    <property type="entry name" value="Creatinase/prolidase N-terminal domain"/>
    <property type="match status" value="1"/>
</dbReference>
<dbReference type="InterPro" id="IPR029149">
    <property type="entry name" value="Creatin/AminoP/Spt16_N"/>
</dbReference>
<feature type="domain" description="Peptidase M24" evidence="1">
    <location>
        <begin position="172"/>
        <end position="373"/>
    </location>
</feature>
<comment type="caution">
    <text evidence="3">The sequence shown here is derived from an EMBL/GenBank/DDBJ whole genome shotgun (WGS) entry which is preliminary data.</text>
</comment>